<reference evidence="7" key="1">
    <citation type="submission" date="2021-01" db="EMBL/GenBank/DDBJ databases">
        <authorList>
            <person name="Corre E."/>
            <person name="Pelletier E."/>
            <person name="Niang G."/>
            <person name="Scheremetjew M."/>
            <person name="Finn R."/>
            <person name="Kale V."/>
            <person name="Holt S."/>
            <person name="Cochrane G."/>
            <person name="Meng A."/>
            <person name="Brown T."/>
            <person name="Cohen L."/>
        </authorList>
    </citation>
    <scope>NUCLEOTIDE SEQUENCE</scope>
    <source>
        <strain evidence="7">DIVA3 518/3/11/1/6</strain>
    </source>
</reference>
<keyword evidence="4" id="KW-0378">Hydrolase</keyword>
<dbReference type="Gene3D" id="1.10.150.900">
    <property type="match status" value="1"/>
</dbReference>
<dbReference type="GO" id="GO:0008233">
    <property type="term" value="F:peptidase activity"/>
    <property type="evidence" value="ECO:0007669"/>
    <property type="project" value="UniProtKB-KW"/>
</dbReference>
<protein>
    <recommendedName>
        <fullName evidence="6">Peptidase M20 dimerisation domain-containing protein</fullName>
    </recommendedName>
</protein>
<evidence type="ECO:0000256" key="5">
    <source>
        <dbReference type="ARBA" id="ARBA00022833"/>
    </source>
</evidence>
<sequence length="502" mass="55972">MGRKELFSVVLLTLMIVSGVVLYNTSINHSKQLIVDKKAPQEHPAFTQRELAERLAGSLRIPTVSYEDRSTNISVFLQLHEYMESKFPRVYRELFVHKLGEENLSLLFEWPGVNHGTPNDKPALFASHLDVVGVPEDTLDKWTVDPFAGIIDEEFIWGRGSIDDKQGVFAILEATEWLLSLGHKPKNSIYLGFGHDEEISGFKGAHFIAEWFKERSITIEYLVDEGMTLYRDFPIPIQELALIGLAEKGSVTVEISAHSKGGHASLSTKETTVDIVSKAVAKISDNPMPVQFSAASPFHKALEYMGPEFGNFALKAIFSNFWLFDPIIARLATMDSLASVNVRTTAAATMISGGIKSNVLPTKTTAIINHRIVPGDTVASVVQHDIDVINDPRVNVTIVKNEGLEPSPISSEVSPAFKLLSQSIREVFPGTPVIPSLFVANTDTRHYWDIAKDIYRFCPTKMTPSDLSRFHGIDERISISNYFEFILFYFQLIQNHSDLGTS</sequence>
<evidence type="ECO:0000256" key="1">
    <source>
        <dbReference type="ARBA" id="ARBA00006247"/>
    </source>
</evidence>
<dbReference type="Gene3D" id="3.30.70.360">
    <property type="match status" value="1"/>
</dbReference>
<dbReference type="InterPro" id="IPR047177">
    <property type="entry name" value="Pept_M20A"/>
</dbReference>
<dbReference type="AlphaFoldDB" id="A0A7S4ML98"/>
<proteinExistence type="inferred from homology"/>
<feature type="domain" description="Peptidase M20 dimerisation" evidence="6">
    <location>
        <begin position="246"/>
        <end position="384"/>
    </location>
</feature>
<dbReference type="SUPFAM" id="SSF55031">
    <property type="entry name" value="Bacterial exopeptidase dimerisation domain"/>
    <property type="match status" value="1"/>
</dbReference>
<organism evidence="7">
    <name type="scientific">Vannella robusta</name>
    <dbReference type="NCBI Taxonomy" id="1487602"/>
    <lineage>
        <taxon>Eukaryota</taxon>
        <taxon>Amoebozoa</taxon>
        <taxon>Discosea</taxon>
        <taxon>Flabellinia</taxon>
        <taxon>Vannellidae</taxon>
        <taxon>Vannella</taxon>
    </lineage>
</organism>
<dbReference type="GO" id="GO:0006508">
    <property type="term" value="P:proteolysis"/>
    <property type="evidence" value="ECO:0007669"/>
    <property type="project" value="UniProtKB-KW"/>
</dbReference>
<dbReference type="FunFam" id="1.10.150.900:FF:000003">
    <property type="entry name" value="N-fatty-acyl-amino acid synthase/hydrolase PM20D1"/>
    <property type="match status" value="1"/>
</dbReference>
<keyword evidence="2" id="KW-0645">Protease</keyword>
<dbReference type="InterPro" id="IPR002933">
    <property type="entry name" value="Peptidase_M20"/>
</dbReference>
<dbReference type="PANTHER" id="PTHR45962:SF1">
    <property type="entry name" value="N-FATTY-ACYL-AMINO ACID SYNTHASE_HYDROLASE PM20D1"/>
    <property type="match status" value="1"/>
</dbReference>
<evidence type="ECO:0000256" key="2">
    <source>
        <dbReference type="ARBA" id="ARBA00022670"/>
    </source>
</evidence>
<evidence type="ECO:0000256" key="4">
    <source>
        <dbReference type="ARBA" id="ARBA00022801"/>
    </source>
</evidence>
<dbReference type="SUPFAM" id="SSF53187">
    <property type="entry name" value="Zn-dependent exopeptidases"/>
    <property type="match status" value="1"/>
</dbReference>
<comment type="similarity">
    <text evidence="1">Belongs to the peptidase M20A family.</text>
</comment>
<dbReference type="Gene3D" id="3.40.630.10">
    <property type="entry name" value="Zn peptidases"/>
    <property type="match status" value="1"/>
</dbReference>
<evidence type="ECO:0000313" key="7">
    <source>
        <dbReference type="EMBL" id="CAE2228666.1"/>
    </source>
</evidence>
<accession>A0A7S4ML98</accession>
<dbReference type="EMBL" id="HBKP01017210">
    <property type="protein sequence ID" value="CAE2228666.1"/>
    <property type="molecule type" value="Transcribed_RNA"/>
</dbReference>
<evidence type="ECO:0000259" key="6">
    <source>
        <dbReference type="Pfam" id="PF07687"/>
    </source>
</evidence>
<dbReference type="InterPro" id="IPR036264">
    <property type="entry name" value="Bact_exopeptidase_dim_dom"/>
</dbReference>
<keyword evidence="3" id="KW-0479">Metal-binding</keyword>
<dbReference type="PANTHER" id="PTHR45962">
    <property type="entry name" value="N-FATTY-ACYL-AMINO ACID SYNTHASE/HYDROLASE PM20D1"/>
    <property type="match status" value="1"/>
</dbReference>
<dbReference type="GO" id="GO:0046872">
    <property type="term" value="F:metal ion binding"/>
    <property type="evidence" value="ECO:0007669"/>
    <property type="project" value="UniProtKB-KW"/>
</dbReference>
<evidence type="ECO:0000256" key="3">
    <source>
        <dbReference type="ARBA" id="ARBA00022723"/>
    </source>
</evidence>
<gene>
    <name evidence="7" type="ORF">VSP0166_LOCUS12195</name>
</gene>
<keyword evidence="5" id="KW-0862">Zinc</keyword>
<dbReference type="Pfam" id="PF07687">
    <property type="entry name" value="M20_dimer"/>
    <property type="match status" value="1"/>
</dbReference>
<dbReference type="InterPro" id="IPR011650">
    <property type="entry name" value="Peptidase_M20_dimer"/>
</dbReference>
<dbReference type="Pfam" id="PF01546">
    <property type="entry name" value="Peptidase_M20"/>
    <property type="match status" value="1"/>
</dbReference>
<name>A0A7S4ML98_9EUKA</name>